<dbReference type="GO" id="GO:0000166">
    <property type="term" value="F:nucleotide binding"/>
    <property type="evidence" value="ECO:0007669"/>
    <property type="project" value="UniProtKB-KW"/>
</dbReference>
<evidence type="ECO:0000313" key="4">
    <source>
        <dbReference type="Proteomes" id="UP000323225"/>
    </source>
</evidence>
<feature type="domain" description="HD" evidence="2">
    <location>
        <begin position="61"/>
        <end position="138"/>
    </location>
</feature>
<dbReference type="Pfam" id="PF01966">
    <property type="entry name" value="HD"/>
    <property type="match status" value="1"/>
</dbReference>
<dbReference type="InterPro" id="IPR006674">
    <property type="entry name" value="HD_domain"/>
</dbReference>
<dbReference type="SUPFAM" id="SSF52540">
    <property type="entry name" value="P-loop containing nucleoside triphosphate hydrolases"/>
    <property type="match status" value="1"/>
</dbReference>
<comment type="caution">
    <text evidence="3">The sequence shown here is derived from an EMBL/GenBank/DDBJ whole genome shotgun (WGS) entry which is preliminary data.</text>
</comment>
<organism evidence="3 4">
    <name type="scientific">Vibrio cholerae</name>
    <dbReference type="NCBI Taxonomy" id="666"/>
    <lineage>
        <taxon>Bacteria</taxon>
        <taxon>Pseudomonadati</taxon>
        <taxon>Pseudomonadota</taxon>
        <taxon>Gammaproteobacteria</taxon>
        <taxon>Vibrionales</taxon>
        <taxon>Vibrionaceae</taxon>
        <taxon>Vibrio</taxon>
    </lineage>
</organism>
<dbReference type="EMBL" id="VUAA01000023">
    <property type="protein sequence ID" value="KAA1253293.1"/>
    <property type="molecule type" value="Genomic_DNA"/>
</dbReference>
<dbReference type="AlphaFoldDB" id="A0A5Q6PEK3"/>
<name>A0A5Q6PEK3_VIBCL</name>
<keyword evidence="1" id="KW-0547">Nucleotide-binding</keyword>
<dbReference type="SUPFAM" id="SSF109604">
    <property type="entry name" value="HD-domain/PDEase-like"/>
    <property type="match status" value="1"/>
</dbReference>
<dbReference type="Pfam" id="PF13671">
    <property type="entry name" value="AAA_33"/>
    <property type="match status" value="1"/>
</dbReference>
<dbReference type="PANTHER" id="PTHR47545">
    <property type="entry name" value="MULTIFUNCTIONAL CCA PROTEIN"/>
    <property type="match status" value="1"/>
</dbReference>
<dbReference type="InterPro" id="IPR027417">
    <property type="entry name" value="P-loop_NTPase"/>
</dbReference>
<evidence type="ECO:0000313" key="3">
    <source>
        <dbReference type="EMBL" id="KAA1253293.1"/>
    </source>
</evidence>
<accession>A0A5Q6PEK3</accession>
<gene>
    <name evidence="3" type="ORF">F0M16_18030</name>
</gene>
<evidence type="ECO:0000256" key="1">
    <source>
        <dbReference type="ARBA" id="ARBA00022741"/>
    </source>
</evidence>
<dbReference type="Gene3D" id="3.40.50.300">
    <property type="entry name" value="P-loop containing nucleotide triphosphate hydrolases"/>
    <property type="match status" value="1"/>
</dbReference>
<dbReference type="Proteomes" id="UP000323225">
    <property type="component" value="Unassembled WGS sequence"/>
</dbReference>
<dbReference type="InterPro" id="IPR050124">
    <property type="entry name" value="tRNA_CCA-adding_enzyme"/>
</dbReference>
<proteinExistence type="predicted"/>
<sequence>MSDFVHSFSLDSVLNNHLQEFPLLAEFESTVQDSRWHSEGNVKIHTDLVIQEMKKLILKNPQLSESDQKILLWSAALHDYAKPITTHEREINGEIRVVAPKHEQIGASLLFSCKKPHELTYEEWLVIIKLVGFHQQAKLLVIRNEDYRSYIRLFREVKSLDLLYYLAMADILGRECEDKQEQLDYVEFFKLNYLNYNLGGYFKDYALNQKEKVSKLIHNPIQNPEHISIRGISNIIDGNIYMIEESLSKPYAHMGYPIVDVLVGVASSGKSTYTKTVPECPVISMDNIRARFKNIDSQDVNNEVLRIALEELKVHLRSGNHVIWDATNYRYDFRSKVTELSFKYKAYVRFFVFIKDKAQLHIDNKSRKNPVIPKVIENQCSKFELPIEDEAHKVNWLHNGVLIDV</sequence>
<dbReference type="PANTHER" id="PTHR47545:SF1">
    <property type="entry name" value="MULTIFUNCTIONAL CCA PROTEIN"/>
    <property type="match status" value="1"/>
</dbReference>
<protein>
    <submittedName>
        <fullName evidence="3">AAA family ATPase</fullName>
    </submittedName>
</protein>
<evidence type="ECO:0000259" key="2">
    <source>
        <dbReference type="Pfam" id="PF01966"/>
    </source>
</evidence>
<reference evidence="3 4" key="1">
    <citation type="submission" date="2019-09" db="EMBL/GenBank/DDBJ databases">
        <authorList>
            <person name="Kritzky A."/>
            <person name="Schelkanova E.Y."/>
            <person name="Alkhova Z.V."/>
            <person name="Smirnova N.I."/>
        </authorList>
    </citation>
    <scope>NUCLEOTIDE SEQUENCE [LARGE SCALE GENOMIC DNA]</scope>
    <source>
        <strain evidence="3 4">M1526</strain>
    </source>
</reference>